<dbReference type="GO" id="GO:0003677">
    <property type="term" value="F:DNA binding"/>
    <property type="evidence" value="ECO:0007669"/>
    <property type="project" value="UniProtKB-KW"/>
</dbReference>
<dbReference type="Pfam" id="PF01852">
    <property type="entry name" value="START"/>
    <property type="match status" value="1"/>
</dbReference>
<accession>A0AAN8TPE3</accession>
<comment type="caution">
    <text evidence="2">The sequence shown here is derived from an EMBL/GenBank/DDBJ whole genome shotgun (WGS) entry which is preliminary data.</text>
</comment>
<protein>
    <recommendedName>
        <fullName evidence="1">START domain-containing protein</fullName>
    </recommendedName>
</protein>
<gene>
    <name evidence="2" type="ORF">RDI58_010420</name>
</gene>
<evidence type="ECO:0000313" key="3">
    <source>
        <dbReference type="Proteomes" id="UP001371456"/>
    </source>
</evidence>
<evidence type="ECO:0000259" key="1">
    <source>
        <dbReference type="PROSITE" id="PS50848"/>
    </source>
</evidence>
<dbReference type="Proteomes" id="UP001371456">
    <property type="component" value="Unassembled WGS sequence"/>
</dbReference>
<dbReference type="PANTHER" id="PTHR45654:SF83">
    <property type="entry name" value="START DOMAIN-CONTAINING PROTEIN"/>
    <property type="match status" value="1"/>
</dbReference>
<feature type="domain" description="START" evidence="1">
    <location>
        <begin position="1"/>
        <end position="95"/>
    </location>
</feature>
<dbReference type="InterPro" id="IPR042160">
    <property type="entry name" value="HD-Zip_IV"/>
</dbReference>
<dbReference type="GO" id="GO:0008289">
    <property type="term" value="F:lipid binding"/>
    <property type="evidence" value="ECO:0007669"/>
    <property type="project" value="InterPro"/>
</dbReference>
<dbReference type="AlphaFoldDB" id="A0AAN8TPE3"/>
<proteinExistence type="predicted"/>
<name>A0AAN8TPE3_SOLBU</name>
<dbReference type="EMBL" id="JBANQN010000004">
    <property type="protein sequence ID" value="KAK6791339.1"/>
    <property type="molecule type" value="Genomic_DNA"/>
</dbReference>
<evidence type="ECO:0000313" key="2">
    <source>
        <dbReference type="EMBL" id="KAK6791339.1"/>
    </source>
</evidence>
<dbReference type="PANTHER" id="PTHR45654">
    <property type="entry name" value="HOMEOBOX-LEUCINE ZIPPER PROTEIN MERISTEM L1"/>
    <property type="match status" value="1"/>
</dbReference>
<dbReference type="InterPro" id="IPR002913">
    <property type="entry name" value="START_lipid-bd_dom"/>
</dbReference>
<reference evidence="2 3" key="1">
    <citation type="submission" date="2024-02" db="EMBL/GenBank/DDBJ databases">
        <title>de novo genome assembly of Solanum bulbocastanum strain 11H21.</title>
        <authorList>
            <person name="Hosaka A.J."/>
        </authorList>
    </citation>
    <scope>NUCLEOTIDE SEQUENCE [LARGE SCALE GENOMIC DNA]</scope>
    <source>
        <tissue evidence="2">Young leaves</tissue>
    </source>
</reference>
<organism evidence="2 3">
    <name type="scientific">Solanum bulbocastanum</name>
    <name type="common">Wild potato</name>
    <dbReference type="NCBI Taxonomy" id="147425"/>
    <lineage>
        <taxon>Eukaryota</taxon>
        <taxon>Viridiplantae</taxon>
        <taxon>Streptophyta</taxon>
        <taxon>Embryophyta</taxon>
        <taxon>Tracheophyta</taxon>
        <taxon>Spermatophyta</taxon>
        <taxon>Magnoliopsida</taxon>
        <taxon>eudicotyledons</taxon>
        <taxon>Gunneridae</taxon>
        <taxon>Pentapetalae</taxon>
        <taxon>asterids</taxon>
        <taxon>lamiids</taxon>
        <taxon>Solanales</taxon>
        <taxon>Solanaceae</taxon>
        <taxon>Solanoideae</taxon>
        <taxon>Solaneae</taxon>
        <taxon>Solanum</taxon>
    </lineage>
</organism>
<dbReference type="SUPFAM" id="SSF55961">
    <property type="entry name" value="Bet v1-like"/>
    <property type="match status" value="1"/>
</dbReference>
<dbReference type="Gene3D" id="3.30.530.20">
    <property type="match status" value="1"/>
</dbReference>
<dbReference type="InterPro" id="IPR023393">
    <property type="entry name" value="START-like_dom_sf"/>
</dbReference>
<dbReference type="PROSITE" id="PS50848">
    <property type="entry name" value="START"/>
    <property type="match status" value="1"/>
</dbReference>
<keyword evidence="3" id="KW-1185">Reference proteome</keyword>
<sequence>MYEKLHILSPLLEARDYFFIHYCRKLDQTTWVMVDVSYDLIKEIQSGEPSHAWKFPYGCAIRDMDNGESMVTWIEHAQVDEKIQPYVSKENSMLVLQELGIDEIGAFLIYAPIDSL</sequence>